<proteinExistence type="predicted"/>
<dbReference type="InterPro" id="IPR052519">
    <property type="entry name" value="Euk-type_GlcNAc_Kinase"/>
</dbReference>
<reference evidence="1 2" key="1">
    <citation type="submission" date="2019-02" db="EMBL/GenBank/DDBJ databases">
        <title>Genome of a new Bacteroidetes strain.</title>
        <authorList>
            <person name="Pitt A."/>
        </authorList>
    </citation>
    <scope>NUCLEOTIDE SEQUENCE [LARGE SCALE GENOMIC DNA]</scope>
    <source>
        <strain evidence="1 2">103A-SOEBACH</strain>
    </source>
</reference>
<gene>
    <name evidence="1" type="ORF">EWU20_02555</name>
</gene>
<dbReference type="Gene3D" id="1.10.720.160">
    <property type="match status" value="1"/>
</dbReference>
<dbReference type="RefSeq" id="WP_130922605.1">
    <property type="nucleotide sequence ID" value="NZ_JAANOL010000005.1"/>
</dbReference>
<dbReference type="OrthoDB" id="871343at2"/>
<dbReference type="Gene3D" id="3.30.420.40">
    <property type="match status" value="2"/>
</dbReference>
<dbReference type="InterPro" id="IPR043129">
    <property type="entry name" value="ATPase_NBD"/>
</dbReference>
<accession>A0A4Q9BGR0</accession>
<dbReference type="GO" id="GO:0016301">
    <property type="term" value="F:kinase activity"/>
    <property type="evidence" value="ECO:0007669"/>
    <property type="project" value="UniProtKB-KW"/>
</dbReference>
<dbReference type="SUPFAM" id="SSF53067">
    <property type="entry name" value="Actin-like ATPase domain"/>
    <property type="match status" value="2"/>
</dbReference>
<dbReference type="Proteomes" id="UP000293583">
    <property type="component" value="Unassembled WGS sequence"/>
</dbReference>
<comment type="caution">
    <text evidence="1">The sequence shown here is derived from an EMBL/GenBank/DDBJ whole genome shotgun (WGS) entry which is preliminary data.</text>
</comment>
<sequence>MILIVESGSTKTAWRLIKDPASAYESFSSAGINPYYQTTEEITTAQQSVLSGFKELPIQAIYYYGTGVTGEAQCEVIAAAFRPYFPSNCSLEIQNDLIAAARSLCGKEAGIACILGTGSNSGFWDGGRISVQIPPLGFWLGDEGSGGHLGKSLLLSYLHGQMPVEVRAVFEKRFGVLDRLTVLDKAYKQAFPNRWFASFSKFLFDHRRDAYCYGLIEQSFEAFISLYLKRYTEAPVVHFTGSVAFYYSDILKKILKKHGLNVGHISEGPMAGLCLYHKGEFWP</sequence>
<name>A0A4Q9BGR0_9BACT</name>
<dbReference type="PANTHER" id="PTHR43190:SF3">
    <property type="entry name" value="N-ACETYL-D-GLUCOSAMINE KINASE"/>
    <property type="match status" value="1"/>
</dbReference>
<keyword evidence="1" id="KW-0808">Transferase</keyword>
<organism evidence="1 2">
    <name type="scientific">Aquirufa antheringensis</name>
    <dbReference type="NCBI Taxonomy" id="2516559"/>
    <lineage>
        <taxon>Bacteria</taxon>
        <taxon>Pseudomonadati</taxon>
        <taxon>Bacteroidota</taxon>
        <taxon>Cytophagia</taxon>
        <taxon>Cytophagales</taxon>
        <taxon>Flectobacillaceae</taxon>
        <taxon>Aquirufa</taxon>
    </lineage>
</organism>
<evidence type="ECO:0000313" key="2">
    <source>
        <dbReference type="Proteomes" id="UP000293583"/>
    </source>
</evidence>
<keyword evidence="1" id="KW-0418">Kinase</keyword>
<dbReference type="CDD" id="cd24079">
    <property type="entry name" value="ASKHA_NBD_PG1100-like"/>
    <property type="match status" value="1"/>
</dbReference>
<dbReference type="PANTHER" id="PTHR43190">
    <property type="entry name" value="N-ACETYL-D-GLUCOSAMINE KINASE"/>
    <property type="match status" value="1"/>
</dbReference>
<protein>
    <submittedName>
        <fullName evidence="1">N-acetylglucosamine kinase</fullName>
    </submittedName>
</protein>
<evidence type="ECO:0000313" key="1">
    <source>
        <dbReference type="EMBL" id="TBH75480.1"/>
    </source>
</evidence>
<keyword evidence="2" id="KW-1185">Reference proteome</keyword>
<dbReference type="AlphaFoldDB" id="A0A4Q9BGR0"/>
<dbReference type="EMBL" id="SEWY01000001">
    <property type="protein sequence ID" value="TBH75480.1"/>
    <property type="molecule type" value="Genomic_DNA"/>
</dbReference>